<dbReference type="Proteomes" id="UP000033772">
    <property type="component" value="Unassembled WGS sequence"/>
</dbReference>
<proteinExistence type="predicted"/>
<dbReference type="OrthoDB" id="9788195at2"/>
<keyword evidence="3" id="KW-1185">Reference proteome</keyword>
<dbReference type="STRING" id="1844.UG56_016000"/>
<dbReference type="PANTHER" id="PTHR36833">
    <property type="entry name" value="SLR0610 PROTEIN-RELATED"/>
    <property type="match status" value="1"/>
</dbReference>
<organism evidence="2 3">
    <name type="scientific">Nocardioides luteus</name>
    <dbReference type="NCBI Taxonomy" id="1844"/>
    <lineage>
        <taxon>Bacteria</taxon>
        <taxon>Bacillati</taxon>
        <taxon>Actinomycetota</taxon>
        <taxon>Actinomycetes</taxon>
        <taxon>Propionibacteriales</taxon>
        <taxon>Nocardioidaceae</taxon>
        <taxon>Nocardioides</taxon>
    </lineage>
</organism>
<dbReference type="PANTHER" id="PTHR36833:SF1">
    <property type="entry name" value="INTEGRAL MEMBRANE TRANSPORT PROTEIN"/>
    <property type="match status" value="1"/>
</dbReference>
<reference evidence="2" key="1">
    <citation type="submission" date="2016-10" db="EMBL/GenBank/DDBJ databases">
        <title>Draft Genome Sequence of Nocardioides luteus Strain BAFB, an Alkane-Degrading Bacterium Isolated from JP-7 Polluted Soil.</title>
        <authorList>
            <person name="Brown L."/>
            <person name="Ruiz O.N."/>
            <person name="Gunasekera T."/>
        </authorList>
    </citation>
    <scope>NUCLEOTIDE SEQUENCE [LARGE SCALE GENOMIC DNA]</scope>
    <source>
        <strain evidence="2">BAFB</strain>
    </source>
</reference>
<keyword evidence="1" id="KW-0812">Transmembrane</keyword>
<sequence length="268" mass="29953">MVEVAHAVRAYWLIAALWIRASMAYPLSFWTMTVGGVLITFLDFVAIWLMFSHLDSYGGFTLREIGLLYGVTSISFRLADMLVGSVEKIGQKVRSGDLDAMMTKPVPVLAQLCADRFELRRLGQIAQSVAVFGWAAPIVEWNPQRLAVLAMALVSGVVIYFCVFVAFSTIQFWTTDASEFANAFTYGGNTIMQYPMTIFPLEVVRSLTYLLPLTFVNWYPCLFLLGLHDPFGAPGWFRFASPLAALVLVGVTTLVWRQGLRRYRSTGS</sequence>
<dbReference type="InterPro" id="IPR010390">
    <property type="entry name" value="ABC-2_transporter-like"/>
</dbReference>
<accession>A0A1J4N2C6</accession>
<feature type="transmembrane region" description="Helical" evidence="1">
    <location>
        <begin position="27"/>
        <end position="51"/>
    </location>
</feature>
<evidence type="ECO:0000256" key="1">
    <source>
        <dbReference type="SAM" id="Phobius"/>
    </source>
</evidence>
<dbReference type="Pfam" id="PF06182">
    <property type="entry name" value="ABC2_membrane_6"/>
    <property type="match status" value="1"/>
</dbReference>
<keyword evidence="1" id="KW-0472">Membrane</keyword>
<keyword evidence="1" id="KW-1133">Transmembrane helix</keyword>
<evidence type="ECO:0000313" key="3">
    <source>
        <dbReference type="Proteomes" id="UP000033772"/>
    </source>
</evidence>
<name>A0A1J4N2C6_9ACTN</name>
<protein>
    <submittedName>
        <fullName evidence="2">Transporter</fullName>
    </submittedName>
</protein>
<gene>
    <name evidence="2" type="ORF">UG56_016000</name>
</gene>
<feature type="transmembrane region" description="Helical" evidence="1">
    <location>
        <begin position="239"/>
        <end position="256"/>
    </location>
</feature>
<evidence type="ECO:0000313" key="2">
    <source>
        <dbReference type="EMBL" id="OIJ25686.1"/>
    </source>
</evidence>
<dbReference type="RefSeq" id="WP_045550372.1">
    <property type="nucleotide sequence ID" value="NZ_JZDQ02000022.1"/>
</dbReference>
<feature type="transmembrane region" description="Helical" evidence="1">
    <location>
        <begin position="146"/>
        <end position="167"/>
    </location>
</feature>
<comment type="caution">
    <text evidence="2">The sequence shown here is derived from an EMBL/GenBank/DDBJ whole genome shotgun (WGS) entry which is preliminary data.</text>
</comment>
<dbReference type="AlphaFoldDB" id="A0A1J4N2C6"/>
<dbReference type="EMBL" id="JZDQ02000022">
    <property type="protein sequence ID" value="OIJ25686.1"/>
    <property type="molecule type" value="Genomic_DNA"/>
</dbReference>